<dbReference type="PIRSF" id="PIRSF017082">
    <property type="entry name" value="YflP"/>
    <property type="match status" value="1"/>
</dbReference>
<dbReference type="Pfam" id="PF03401">
    <property type="entry name" value="TctC"/>
    <property type="match status" value="1"/>
</dbReference>
<evidence type="ECO:0000256" key="2">
    <source>
        <dbReference type="SAM" id="SignalP"/>
    </source>
</evidence>
<feature type="signal peptide" evidence="2">
    <location>
        <begin position="1"/>
        <end position="23"/>
    </location>
</feature>
<gene>
    <name evidence="3" type="ORF">GCM10007276_05400</name>
</gene>
<keyword evidence="4" id="KW-1185">Reference proteome</keyword>
<proteinExistence type="inferred from homology"/>
<dbReference type="RefSeq" id="WP_188408156.1">
    <property type="nucleotide sequence ID" value="NZ_BMCP01000001.1"/>
</dbReference>
<dbReference type="AlphaFoldDB" id="A0A8J2VMQ0"/>
<dbReference type="PANTHER" id="PTHR42928">
    <property type="entry name" value="TRICARBOXYLATE-BINDING PROTEIN"/>
    <property type="match status" value="1"/>
</dbReference>
<evidence type="ECO:0000256" key="1">
    <source>
        <dbReference type="ARBA" id="ARBA00006987"/>
    </source>
</evidence>
<dbReference type="InterPro" id="IPR005064">
    <property type="entry name" value="BUG"/>
</dbReference>
<dbReference type="Proteomes" id="UP000602745">
    <property type="component" value="Unassembled WGS sequence"/>
</dbReference>
<evidence type="ECO:0000313" key="4">
    <source>
        <dbReference type="Proteomes" id="UP000602745"/>
    </source>
</evidence>
<feature type="chain" id="PRO_5035275311" evidence="2">
    <location>
        <begin position="24"/>
        <end position="327"/>
    </location>
</feature>
<comment type="caution">
    <text evidence="3">The sequence shown here is derived from an EMBL/GenBank/DDBJ whole genome shotgun (WGS) entry which is preliminary data.</text>
</comment>
<dbReference type="Gene3D" id="3.40.190.150">
    <property type="entry name" value="Bordetella uptake gene, domain 1"/>
    <property type="match status" value="1"/>
</dbReference>
<reference evidence="3" key="1">
    <citation type="journal article" date="2014" name="Int. J. Syst. Evol. Microbiol.">
        <title>Complete genome sequence of Corynebacterium casei LMG S-19264T (=DSM 44701T), isolated from a smear-ripened cheese.</title>
        <authorList>
            <consortium name="US DOE Joint Genome Institute (JGI-PGF)"/>
            <person name="Walter F."/>
            <person name="Albersmeier A."/>
            <person name="Kalinowski J."/>
            <person name="Ruckert C."/>
        </authorList>
    </citation>
    <scope>NUCLEOTIDE SEQUENCE</scope>
    <source>
        <strain evidence="3">CCM 7684</strain>
    </source>
</reference>
<dbReference type="SUPFAM" id="SSF53850">
    <property type="entry name" value="Periplasmic binding protein-like II"/>
    <property type="match status" value="1"/>
</dbReference>
<comment type="similarity">
    <text evidence="1">Belongs to the UPF0065 (bug) family.</text>
</comment>
<dbReference type="PANTHER" id="PTHR42928:SF3">
    <property type="entry name" value="UPF0065 PROTEIN YFLP"/>
    <property type="match status" value="1"/>
</dbReference>
<sequence>MIKKTIYAAFCATGLLAGITAAAAQTGEAPARTECLAGGKPGSGFDLSCRLLSETLLKTGLISSRMSVNYMEGGAGATVFNHVIGVRSAEPGLVVPASLGTALLLSQKKFGRYDETNVRWIGAIASDYGAVAVAPESPIKNLSDLMAALKQDPASVVIGGAGTIGSQDWMKAALIAREAGVDPKKLRFVTQNGGAAAATSVAGGHIDVYFGDAAELGPNVQAGLVKVISVLADERLPGTLADVPTAEEEGVDVTWPIWRGFYAGPKITDAEYQWWVEALRKLVETPEFAAERDRRGLFQLVAIGPAFDELLKKNIENFKTLAKEAGL</sequence>
<dbReference type="CDD" id="cd07012">
    <property type="entry name" value="PBP2_Bug_TTT"/>
    <property type="match status" value="1"/>
</dbReference>
<accession>A0A8J2VMQ0</accession>
<dbReference type="EMBL" id="BMCP01000001">
    <property type="protein sequence ID" value="GGE31120.1"/>
    <property type="molecule type" value="Genomic_DNA"/>
</dbReference>
<evidence type="ECO:0000313" key="3">
    <source>
        <dbReference type="EMBL" id="GGE31120.1"/>
    </source>
</evidence>
<keyword evidence="2" id="KW-0732">Signal</keyword>
<reference evidence="3" key="2">
    <citation type="submission" date="2020-09" db="EMBL/GenBank/DDBJ databases">
        <authorList>
            <person name="Sun Q."/>
            <person name="Sedlacek I."/>
        </authorList>
    </citation>
    <scope>NUCLEOTIDE SEQUENCE</scope>
    <source>
        <strain evidence="3">CCM 7684</strain>
    </source>
</reference>
<name>A0A8J2VMQ0_9RHOB</name>
<dbReference type="Gene3D" id="3.40.190.10">
    <property type="entry name" value="Periplasmic binding protein-like II"/>
    <property type="match status" value="1"/>
</dbReference>
<dbReference type="InterPro" id="IPR042100">
    <property type="entry name" value="Bug_dom1"/>
</dbReference>
<protein>
    <submittedName>
        <fullName evidence="3">Tricarboxylic transport membrane protein</fullName>
    </submittedName>
</protein>
<organism evidence="3 4">
    <name type="scientific">Agaricicola taiwanensis</name>
    <dbReference type="NCBI Taxonomy" id="591372"/>
    <lineage>
        <taxon>Bacteria</taxon>
        <taxon>Pseudomonadati</taxon>
        <taxon>Pseudomonadota</taxon>
        <taxon>Alphaproteobacteria</taxon>
        <taxon>Rhodobacterales</taxon>
        <taxon>Paracoccaceae</taxon>
        <taxon>Agaricicola</taxon>
    </lineage>
</organism>